<keyword evidence="2" id="KW-1185">Reference proteome</keyword>
<reference evidence="1 2" key="1">
    <citation type="journal article" date="2020" name="ISME J.">
        <title>Uncovering the hidden diversity of litter-decomposition mechanisms in mushroom-forming fungi.</title>
        <authorList>
            <person name="Floudas D."/>
            <person name="Bentzer J."/>
            <person name="Ahren D."/>
            <person name="Johansson T."/>
            <person name="Persson P."/>
            <person name="Tunlid A."/>
        </authorList>
    </citation>
    <scope>NUCLEOTIDE SEQUENCE [LARGE SCALE GENOMIC DNA]</scope>
    <source>
        <strain evidence="1 2">CBS 175.51</strain>
    </source>
</reference>
<name>A0A8H5CCU2_9AGAR</name>
<dbReference type="AlphaFoldDB" id="A0A8H5CCU2"/>
<dbReference type="EMBL" id="JAACJK010000008">
    <property type="protein sequence ID" value="KAF5339409.1"/>
    <property type="molecule type" value="Genomic_DNA"/>
</dbReference>
<organism evidence="1 2">
    <name type="scientific">Ephemerocybe angulata</name>
    <dbReference type="NCBI Taxonomy" id="980116"/>
    <lineage>
        <taxon>Eukaryota</taxon>
        <taxon>Fungi</taxon>
        <taxon>Dikarya</taxon>
        <taxon>Basidiomycota</taxon>
        <taxon>Agaricomycotina</taxon>
        <taxon>Agaricomycetes</taxon>
        <taxon>Agaricomycetidae</taxon>
        <taxon>Agaricales</taxon>
        <taxon>Agaricineae</taxon>
        <taxon>Psathyrellaceae</taxon>
        <taxon>Ephemerocybe</taxon>
    </lineage>
</organism>
<dbReference type="OrthoDB" id="3092841at2759"/>
<gene>
    <name evidence="1" type="ORF">D9611_009885</name>
</gene>
<comment type="caution">
    <text evidence="1">The sequence shown here is derived from an EMBL/GenBank/DDBJ whole genome shotgun (WGS) entry which is preliminary data.</text>
</comment>
<evidence type="ECO:0008006" key="3">
    <source>
        <dbReference type="Google" id="ProtNLM"/>
    </source>
</evidence>
<evidence type="ECO:0000313" key="2">
    <source>
        <dbReference type="Proteomes" id="UP000541558"/>
    </source>
</evidence>
<protein>
    <recommendedName>
        <fullName evidence="3">F-box domain-containing protein</fullName>
    </recommendedName>
</protein>
<sequence length="552" mass="62621">MSSAPFESQIVLDREIARLEQDLVILKRRRNALSPISRIPPELLSNIFFLSLRFLQADGVTPEELHPDETKQAICAVCHQWREAVFTEPKLWMEIHLRNSTTTRYLDLVRRNLTENQEVYVEAHGIEKNSGAVRYILEVEKIRLKRVTLGGSSPTIRDILQASRSQCEEVEALELKSHYTDGSAENGVLTNMARVFPHIRKLRLEMWRLPSASHVVHLANITDLVLKNLSPFTADDMRNFFNVLKRAKHLTSFTLVSMECGSNPNLSGDVVWSTEVELHSLKRFEVKVEHTGLLLALLGPLRFHGEMERVVVATYDDRRSELNGRVMSAMTMAFSHLSAPETMKMAMETYTDSNEEMVELLSCQAGWVDRRDHHFQMSMPVLLDGHLDASAPAPYPLFFTLPFIDPNSWFLSNVQSIEVSTCPTWPVWECIARISTLRQLTVTAWDRDDCFLQILRDEGPGSVRDRALEVSTPFPELCGIKINTDTLSTSGLDVDYARALGQALQARAAGAGEVEVGKIRSLEFRPCMSQLDEETRDLLSSVALEVVWRTRE</sequence>
<dbReference type="InterPro" id="IPR036047">
    <property type="entry name" value="F-box-like_dom_sf"/>
</dbReference>
<dbReference type="SUPFAM" id="SSF81383">
    <property type="entry name" value="F-box domain"/>
    <property type="match status" value="1"/>
</dbReference>
<accession>A0A8H5CCU2</accession>
<proteinExistence type="predicted"/>
<dbReference type="Proteomes" id="UP000541558">
    <property type="component" value="Unassembled WGS sequence"/>
</dbReference>
<evidence type="ECO:0000313" key="1">
    <source>
        <dbReference type="EMBL" id="KAF5339409.1"/>
    </source>
</evidence>